<dbReference type="InterPro" id="IPR018744">
    <property type="entry name" value="DUF2293"/>
</dbReference>
<reference evidence="2" key="1">
    <citation type="journal article" date="2020" name="Stud. Mycol.">
        <title>101 Dothideomycetes genomes: a test case for predicting lifestyles and emergence of pathogens.</title>
        <authorList>
            <person name="Haridas S."/>
            <person name="Albert R."/>
            <person name="Binder M."/>
            <person name="Bloem J."/>
            <person name="Labutti K."/>
            <person name="Salamov A."/>
            <person name="Andreopoulos B."/>
            <person name="Baker S."/>
            <person name="Barry K."/>
            <person name="Bills G."/>
            <person name="Bluhm B."/>
            <person name="Cannon C."/>
            <person name="Castanera R."/>
            <person name="Culley D."/>
            <person name="Daum C."/>
            <person name="Ezra D."/>
            <person name="Gonzalez J."/>
            <person name="Henrissat B."/>
            <person name="Kuo A."/>
            <person name="Liang C."/>
            <person name="Lipzen A."/>
            <person name="Lutzoni F."/>
            <person name="Magnuson J."/>
            <person name="Mondo S."/>
            <person name="Nolan M."/>
            <person name="Ohm R."/>
            <person name="Pangilinan J."/>
            <person name="Park H.-J."/>
            <person name="Ramirez L."/>
            <person name="Alfaro M."/>
            <person name="Sun H."/>
            <person name="Tritt A."/>
            <person name="Yoshinaga Y."/>
            <person name="Zwiers L.-H."/>
            <person name="Turgeon B."/>
            <person name="Goodwin S."/>
            <person name="Spatafora J."/>
            <person name="Crous P."/>
            <person name="Grigoriev I."/>
        </authorList>
    </citation>
    <scope>NUCLEOTIDE SEQUENCE</scope>
    <source>
        <strain evidence="2">CBS 379.55</strain>
    </source>
</reference>
<dbReference type="EMBL" id="ML986493">
    <property type="protein sequence ID" value="KAF2276404.1"/>
    <property type="molecule type" value="Genomic_DNA"/>
</dbReference>
<dbReference type="RefSeq" id="XP_033653943.1">
    <property type="nucleotide sequence ID" value="XM_033802375.1"/>
</dbReference>
<dbReference type="Pfam" id="PF10056">
    <property type="entry name" value="DUF2293"/>
    <property type="match status" value="1"/>
</dbReference>
<evidence type="ECO:0000313" key="2">
    <source>
        <dbReference type="EMBL" id="KAF2276404.1"/>
    </source>
</evidence>
<proteinExistence type="predicted"/>
<dbReference type="OrthoDB" id="5381833at2759"/>
<gene>
    <name evidence="2" type="ORF">EI97DRAFT_494000</name>
</gene>
<organism evidence="2 3">
    <name type="scientific">Westerdykella ornata</name>
    <dbReference type="NCBI Taxonomy" id="318751"/>
    <lineage>
        <taxon>Eukaryota</taxon>
        <taxon>Fungi</taxon>
        <taxon>Dikarya</taxon>
        <taxon>Ascomycota</taxon>
        <taxon>Pezizomycotina</taxon>
        <taxon>Dothideomycetes</taxon>
        <taxon>Pleosporomycetidae</taxon>
        <taxon>Pleosporales</taxon>
        <taxon>Sporormiaceae</taxon>
        <taxon>Westerdykella</taxon>
    </lineage>
</organism>
<keyword evidence="3" id="KW-1185">Reference proteome</keyword>
<dbReference type="GeneID" id="54555550"/>
<dbReference type="PANTHER" id="PTHR38113">
    <property type="match status" value="1"/>
</dbReference>
<name>A0A6A6JJF8_WESOR</name>
<sequence length="217" mass="24711">MPPKHEITVTADKPMPQGYAFLPKGSQYKTLHCRKLTHEAGRRVYVVVEGKGKRVLGIRVPKSIFFQVQSLARETFASRRAATAQRDNALIRQAAMAIETQFPDIPEDEKEAVLKHGFRKYSRRVGRTGQLAMEKRVNLAVIAHIRHKHTEYDKLLGEGMVKKKARLEIRKKTQAVLHEWGAKEDFTWYFGDSESEGEEESCEGDSVCFLTVSHTNS</sequence>
<evidence type="ECO:0000259" key="1">
    <source>
        <dbReference type="Pfam" id="PF10056"/>
    </source>
</evidence>
<dbReference type="AlphaFoldDB" id="A0A6A6JJF8"/>
<evidence type="ECO:0000313" key="3">
    <source>
        <dbReference type="Proteomes" id="UP000800097"/>
    </source>
</evidence>
<accession>A0A6A6JJF8</accession>
<dbReference type="PANTHER" id="PTHR38113:SF2">
    <property type="entry name" value="DUF2293 DOMAIN-CONTAINING PROTEIN"/>
    <property type="match status" value="1"/>
</dbReference>
<protein>
    <recommendedName>
        <fullName evidence="1">DUF2293 domain-containing protein</fullName>
    </recommendedName>
</protein>
<dbReference type="Proteomes" id="UP000800097">
    <property type="component" value="Unassembled WGS sequence"/>
</dbReference>
<feature type="domain" description="DUF2293" evidence="1">
    <location>
        <begin position="97"/>
        <end position="181"/>
    </location>
</feature>